<proteinExistence type="predicted"/>
<comment type="caution">
    <text evidence="2">The sequence shown here is derived from an EMBL/GenBank/DDBJ whole genome shotgun (WGS) entry which is preliminary data.</text>
</comment>
<dbReference type="GO" id="GO:0010008">
    <property type="term" value="C:endosome membrane"/>
    <property type="evidence" value="ECO:0007669"/>
    <property type="project" value="TreeGrafter"/>
</dbReference>
<feature type="compositionally biased region" description="Basic residues" evidence="1">
    <location>
        <begin position="8"/>
        <end position="20"/>
    </location>
</feature>
<reference evidence="2 3" key="1">
    <citation type="journal article" date="2022" name="Nat. Plants">
        <title>Genomes of leafy and leafless Platanthera orchids illuminate the evolution of mycoheterotrophy.</title>
        <authorList>
            <person name="Li M.H."/>
            <person name="Liu K.W."/>
            <person name="Li Z."/>
            <person name="Lu H.C."/>
            <person name="Ye Q.L."/>
            <person name="Zhang D."/>
            <person name="Wang J.Y."/>
            <person name="Li Y.F."/>
            <person name="Zhong Z.M."/>
            <person name="Liu X."/>
            <person name="Yu X."/>
            <person name="Liu D.K."/>
            <person name="Tu X.D."/>
            <person name="Liu B."/>
            <person name="Hao Y."/>
            <person name="Liao X.Y."/>
            <person name="Jiang Y.T."/>
            <person name="Sun W.H."/>
            <person name="Chen J."/>
            <person name="Chen Y.Q."/>
            <person name="Ai Y."/>
            <person name="Zhai J.W."/>
            <person name="Wu S.S."/>
            <person name="Zhou Z."/>
            <person name="Hsiao Y.Y."/>
            <person name="Wu W.L."/>
            <person name="Chen Y.Y."/>
            <person name="Lin Y.F."/>
            <person name="Hsu J.L."/>
            <person name="Li C.Y."/>
            <person name="Wang Z.W."/>
            <person name="Zhao X."/>
            <person name="Zhong W.Y."/>
            <person name="Ma X.K."/>
            <person name="Ma L."/>
            <person name="Huang J."/>
            <person name="Chen G.Z."/>
            <person name="Huang M.Z."/>
            <person name="Huang L."/>
            <person name="Peng D.H."/>
            <person name="Luo Y.B."/>
            <person name="Zou S.Q."/>
            <person name="Chen S.P."/>
            <person name="Lan S."/>
            <person name="Tsai W.C."/>
            <person name="Van de Peer Y."/>
            <person name="Liu Z.J."/>
        </authorList>
    </citation>
    <scope>NUCLEOTIDE SEQUENCE [LARGE SCALE GENOMIC DNA]</scope>
    <source>
        <strain evidence="2">Lor287</strain>
    </source>
</reference>
<dbReference type="PANTHER" id="PTHR45748">
    <property type="entry name" value="1-PHOSPHATIDYLINOSITOL 3-PHOSPHATE 5-KINASE-RELATED"/>
    <property type="match status" value="1"/>
</dbReference>
<evidence type="ECO:0000313" key="2">
    <source>
        <dbReference type="EMBL" id="KAK8936839.1"/>
    </source>
</evidence>
<evidence type="ECO:0000313" key="3">
    <source>
        <dbReference type="Proteomes" id="UP001418222"/>
    </source>
</evidence>
<feature type="region of interest" description="Disordered" evidence="1">
    <location>
        <begin position="1"/>
        <end position="76"/>
    </location>
</feature>
<dbReference type="EMBL" id="JBBWWQ010000010">
    <property type="protein sequence ID" value="KAK8936839.1"/>
    <property type="molecule type" value="Genomic_DNA"/>
</dbReference>
<dbReference type="GO" id="GO:0000285">
    <property type="term" value="F:1-phosphatidylinositol-3-phosphate 5-kinase activity"/>
    <property type="evidence" value="ECO:0007669"/>
    <property type="project" value="TreeGrafter"/>
</dbReference>
<protein>
    <submittedName>
        <fullName evidence="2">1-phosphatidylinositol-3-phosphate 5-kinase FAB1B</fullName>
    </submittedName>
</protein>
<sequence>MIGDRRTSKIGRRKTTKAVRRSPNPVRPRPFPWTPAHCLVSGTSDGGGRPRTPAVVGPGDVEGDHTSIPLSSRGQTRCEKQEDWKCSRTPTVQTVDSSRSDRAEGNSEDLLLLVEIPFLHFYNLVNKNSSQILTDYNPVYVSLFRELEHRGGARLLLLVGVDDTVILTYDNEPTSIISHALASTNYHFQICDTCSKAKDGSGPFTRLSFFDVGNVHLLKSIDEESLRNIWLEEYNNLSKSSSKNFLSANPLAYSKHARVSFSEVGSLGKVKYTVTCYYAKQFDSLR</sequence>
<organism evidence="2 3">
    <name type="scientific">Platanthera zijinensis</name>
    <dbReference type="NCBI Taxonomy" id="2320716"/>
    <lineage>
        <taxon>Eukaryota</taxon>
        <taxon>Viridiplantae</taxon>
        <taxon>Streptophyta</taxon>
        <taxon>Embryophyta</taxon>
        <taxon>Tracheophyta</taxon>
        <taxon>Spermatophyta</taxon>
        <taxon>Magnoliopsida</taxon>
        <taxon>Liliopsida</taxon>
        <taxon>Asparagales</taxon>
        <taxon>Orchidaceae</taxon>
        <taxon>Orchidoideae</taxon>
        <taxon>Orchideae</taxon>
        <taxon>Orchidinae</taxon>
        <taxon>Platanthera</taxon>
    </lineage>
</organism>
<dbReference type="AlphaFoldDB" id="A0AAP0G4N1"/>
<dbReference type="Proteomes" id="UP001418222">
    <property type="component" value="Unassembled WGS sequence"/>
</dbReference>
<accession>A0AAP0G4N1</accession>
<dbReference type="PANTHER" id="PTHR45748:SF7">
    <property type="entry name" value="1-PHOSPHATIDYLINOSITOL 3-PHOSPHATE 5-KINASE-RELATED"/>
    <property type="match status" value="1"/>
</dbReference>
<keyword evidence="3" id="KW-1185">Reference proteome</keyword>
<evidence type="ECO:0000256" key="1">
    <source>
        <dbReference type="SAM" id="MobiDB-lite"/>
    </source>
</evidence>
<dbReference type="GO" id="GO:0046854">
    <property type="term" value="P:phosphatidylinositol phosphate biosynthetic process"/>
    <property type="evidence" value="ECO:0007669"/>
    <property type="project" value="TreeGrafter"/>
</dbReference>
<gene>
    <name evidence="2" type="primary">FAB1B</name>
    <name evidence="2" type="ORF">KSP39_PZI012694</name>
</gene>
<name>A0AAP0G4N1_9ASPA</name>